<evidence type="ECO:0000256" key="2">
    <source>
        <dbReference type="ARBA" id="ARBA00010388"/>
    </source>
</evidence>
<dbReference type="InterPro" id="IPR050601">
    <property type="entry name" value="CPA3_antiporter_subunitC"/>
</dbReference>
<accession>A0A161R9L1</accession>
<evidence type="ECO:0000313" key="10">
    <source>
        <dbReference type="Proteomes" id="UP000076625"/>
    </source>
</evidence>
<gene>
    <name evidence="9" type="ORF">AVW16_08355</name>
</gene>
<comment type="caution">
    <text evidence="9">The sequence shown here is derived from an EMBL/GenBank/DDBJ whole genome shotgun (WGS) entry which is preliminary data.</text>
</comment>
<dbReference type="PANTHER" id="PTHR34583">
    <property type="entry name" value="ANTIPORTER SUBUNIT MNHC2-RELATED"/>
    <property type="match status" value="1"/>
</dbReference>
<dbReference type="Gene3D" id="1.10.287.3510">
    <property type="match status" value="1"/>
</dbReference>
<dbReference type="RefSeq" id="WP_066610919.1">
    <property type="nucleotide sequence ID" value="NZ_LQQU01000013.1"/>
</dbReference>
<feature type="transmembrane region" description="Helical" evidence="8">
    <location>
        <begin position="6"/>
        <end position="22"/>
    </location>
</feature>
<feature type="transmembrane region" description="Helical" evidence="8">
    <location>
        <begin position="29"/>
        <end position="48"/>
    </location>
</feature>
<dbReference type="EMBL" id="LQQU01000013">
    <property type="protein sequence ID" value="KZE33538.1"/>
    <property type="molecule type" value="Genomic_DNA"/>
</dbReference>
<dbReference type="PANTHER" id="PTHR34583:SF2">
    <property type="entry name" value="ANTIPORTER SUBUNIT MNHC2-RELATED"/>
    <property type="match status" value="1"/>
</dbReference>
<feature type="compositionally biased region" description="Basic and acidic residues" evidence="7">
    <location>
        <begin position="117"/>
        <end position="127"/>
    </location>
</feature>
<evidence type="ECO:0000313" key="9">
    <source>
        <dbReference type="EMBL" id="KZE33538.1"/>
    </source>
</evidence>
<evidence type="ECO:0008006" key="11">
    <source>
        <dbReference type="Google" id="ProtNLM"/>
    </source>
</evidence>
<sequence>MTNLLFALSVAAIAAAGLWLALRRDLVDIVIGLALVGTAANLFLFGAGRVVEARPPLLAAGETAFAHAVANPLPQALVLTAIVIGFALTCFAVALALRLAGGREVDGDALSAAEPPPARDGEPGGLP</sequence>
<keyword evidence="3" id="KW-1003">Cell membrane</keyword>
<keyword evidence="5 8" id="KW-1133">Transmembrane helix</keyword>
<feature type="region of interest" description="Disordered" evidence="7">
    <location>
        <begin position="107"/>
        <end position="127"/>
    </location>
</feature>
<evidence type="ECO:0000256" key="7">
    <source>
        <dbReference type="SAM" id="MobiDB-lite"/>
    </source>
</evidence>
<reference evidence="10" key="1">
    <citation type="submission" date="2016-01" db="EMBL/GenBank/DDBJ databases">
        <title>Draft genome of Chromobacterium sp. F49.</title>
        <authorList>
            <person name="Hong K.W."/>
        </authorList>
    </citation>
    <scope>NUCLEOTIDE SEQUENCE [LARGE SCALE GENOMIC DNA]</scope>
    <source>
        <strain evidence="10">CN10</strain>
    </source>
</reference>
<evidence type="ECO:0000256" key="3">
    <source>
        <dbReference type="ARBA" id="ARBA00022475"/>
    </source>
</evidence>
<dbReference type="Proteomes" id="UP000076625">
    <property type="component" value="Unassembled WGS sequence"/>
</dbReference>
<feature type="transmembrane region" description="Helical" evidence="8">
    <location>
        <begin position="76"/>
        <end position="97"/>
    </location>
</feature>
<evidence type="ECO:0000256" key="5">
    <source>
        <dbReference type="ARBA" id="ARBA00022989"/>
    </source>
</evidence>
<dbReference type="InterPro" id="IPR039428">
    <property type="entry name" value="NUOK/Mnh_C1-like"/>
</dbReference>
<evidence type="ECO:0000256" key="6">
    <source>
        <dbReference type="ARBA" id="ARBA00023136"/>
    </source>
</evidence>
<protein>
    <recommendedName>
        <fullName evidence="11">Cation:proton antiporter</fullName>
    </recommendedName>
</protein>
<comment type="similarity">
    <text evidence="2">Belongs to the CPA3 antiporters (TC 2.A.63) subunit C family.</text>
</comment>
<dbReference type="STRING" id="1452487.AVW16_08355"/>
<evidence type="ECO:0000256" key="4">
    <source>
        <dbReference type="ARBA" id="ARBA00022692"/>
    </source>
</evidence>
<dbReference type="AlphaFoldDB" id="A0A161R9L1"/>
<evidence type="ECO:0000256" key="1">
    <source>
        <dbReference type="ARBA" id="ARBA00004651"/>
    </source>
</evidence>
<keyword evidence="10" id="KW-1185">Reference proteome</keyword>
<organism evidence="9 10">
    <name type="scientific">Crenobacter luteus</name>
    <dbReference type="NCBI Taxonomy" id="1452487"/>
    <lineage>
        <taxon>Bacteria</taxon>
        <taxon>Pseudomonadati</taxon>
        <taxon>Pseudomonadota</taxon>
        <taxon>Betaproteobacteria</taxon>
        <taxon>Neisseriales</taxon>
        <taxon>Neisseriaceae</taxon>
        <taxon>Crenobacter</taxon>
    </lineage>
</organism>
<dbReference type="Pfam" id="PF00420">
    <property type="entry name" value="Oxidored_q2"/>
    <property type="match status" value="1"/>
</dbReference>
<proteinExistence type="inferred from homology"/>
<evidence type="ECO:0000256" key="8">
    <source>
        <dbReference type="SAM" id="Phobius"/>
    </source>
</evidence>
<comment type="subcellular location">
    <subcellularLocation>
        <location evidence="1">Cell membrane</location>
        <topology evidence="1">Multi-pass membrane protein</topology>
    </subcellularLocation>
</comment>
<keyword evidence="6 8" id="KW-0472">Membrane</keyword>
<name>A0A161R9L1_9NEIS</name>
<keyword evidence="4 8" id="KW-0812">Transmembrane</keyword>
<dbReference type="GO" id="GO:0005886">
    <property type="term" value="C:plasma membrane"/>
    <property type="evidence" value="ECO:0007669"/>
    <property type="project" value="UniProtKB-SubCell"/>
</dbReference>